<accession>E4ZFT7</accession>
<organism evidence="2 3">
    <name type="scientific">Leptosphaeria maculans (strain JN3 / isolate v23.1.3 / race Av1-4-5-6-7-8)</name>
    <name type="common">Blackleg fungus</name>
    <name type="synonym">Phoma lingam</name>
    <dbReference type="NCBI Taxonomy" id="985895"/>
    <lineage>
        <taxon>Eukaryota</taxon>
        <taxon>Fungi</taxon>
        <taxon>Dikarya</taxon>
        <taxon>Ascomycota</taxon>
        <taxon>Pezizomycotina</taxon>
        <taxon>Dothideomycetes</taxon>
        <taxon>Pleosporomycetidae</taxon>
        <taxon>Pleosporales</taxon>
        <taxon>Pleosporineae</taxon>
        <taxon>Leptosphaeriaceae</taxon>
        <taxon>Plenodomus</taxon>
        <taxon>Plenodomus lingam/Leptosphaeria maculans species complex</taxon>
    </lineage>
</organism>
<dbReference type="HOGENOM" id="CLU_2015686_0_0_1"/>
<evidence type="ECO:0000256" key="1">
    <source>
        <dbReference type="SAM" id="MobiDB-lite"/>
    </source>
</evidence>
<dbReference type="EMBL" id="FP929064">
    <property type="protein sequence ID" value="CBX90157.1"/>
    <property type="molecule type" value="Genomic_DNA"/>
</dbReference>
<name>E4ZFT7_LEPMJ</name>
<feature type="region of interest" description="Disordered" evidence="1">
    <location>
        <begin position="71"/>
        <end position="91"/>
    </location>
</feature>
<dbReference type="InParanoid" id="E4ZFT7"/>
<reference evidence="3" key="1">
    <citation type="journal article" date="2011" name="Nat. Commun.">
        <title>Effector diversification within compartments of the Leptosphaeria maculans genome affected by Repeat-Induced Point mutations.</title>
        <authorList>
            <person name="Rouxel T."/>
            <person name="Grandaubert J."/>
            <person name="Hane J.K."/>
            <person name="Hoede C."/>
            <person name="van de Wouw A.P."/>
            <person name="Couloux A."/>
            <person name="Dominguez V."/>
            <person name="Anthouard V."/>
            <person name="Bally P."/>
            <person name="Bourras S."/>
            <person name="Cozijnsen A.J."/>
            <person name="Ciuffetti L.M."/>
            <person name="Degrave A."/>
            <person name="Dilmaghani A."/>
            <person name="Duret L."/>
            <person name="Fudal I."/>
            <person name="Goodwin S.B."/>
            <person name="Gout L."/>
            <person name="Glaser N."/>
            <person name="Linglin J."/>
            <person name="Kema G.H.J."/>
            <person name="Lapalu N."/>
            <person name="Lawrence C.B."/>
            <person name="May K."/>
            <person name="Meyer M."/>
            <person name="Ollivier B."/>
            <person name="Poulain J."/>
            <person name="Schoch C.L."/>
            <person name="Simon A."/>
            <person name="Spatafora J.W."/>
            <person name="Stachowiak A."/>
            <person name="Turgeon B.G."/>
            <person name="Tyler B.M."/>
            <person name="Vincent D."/>
            <person name="Weissenbach J."/>
            <person name="Amselem J."/>
            <person name="Quesneville H."/>
            <person name="Oliver R.P."/>
            <person name="Wincker P."/>
            <person name="Balesdent M.-H."/>
            <person name="Howlett B.J."/>
        </authorList>
    </citation>
    <scope>NUCLEOTIDE SEQUENCE [LARGE SCALE GENOMIC DNA]</scope>
    <source>
        <strain evidence="3">JN3 / isolate v23.1.3 / race Av1-4-5-6-7-8</strain>
    </source>
</reference>
<evidence type="ECO:0000313" key="2">
    <source>
        <dbReference type="EMBL" id="CBX90157.1"/>
    </source>
</evidence>
<sequence>MTSLLIQLEYSVVDVYSIQNMQERSAIGKGQHEHSQHPQTICPPNKPFHHPNPLRAATRAQINIGQKLTQTRGKEQAYSPGITPAEPLPFPRVKPCTREQDFRSIRGTLIPAHCPLHNGFWGD</sequence>
<keyword evidence="3" id="KW-1185">Reference proteome</keyword>
<proteinExistence type="predicted"/>
<dbReference type="Proteomes" id="UP000002668">
    <property type="component" value="Genome"/>
</dbReference>
<gene>
    <name evidence="2" type="ORF">LEMA_P062830.1</name>
</gene>
<dbReference type="AlphaFoldDB" id="E4ZFT7"/>
<dbReference type="VEuPathDB" id="FungiDB:LEMA_P062830.1"/>
<protein>
    <submittedName>
        <fullName evidence="2">Uncharacterized protein</fullName>
    </submittedName>
</protein>
<evidence type="ECO:0000313" key="3">
    <source>
        <dbReference type="Proteomes" id="UP000002668"/>
    </source>
</evidence>